<dbReference type="Proteomes" id="UP000198583">
    <property type="component" value="Unassembled WGS sequence"/>
</dbReference>
<feature type="compositionally biased region" description="Gly residues" evidence="1">
    <location>
        <begin position="12"/>
        <end position="21"/>
    </location>
</feature>
<protein>
    <submittedName>
        <fullName evidence="2">Uncharacterized protein</fullName>
    </submittedName>
</protein>
<evidence type="ECO:0000313" key="3">
    <source>
        <dbReference type="Proteomes" id="UP000198583"/>
    </source>
</evidence>
<reference evidence="3" key="1">
    <citation type="submission" date="2016-10" db="EMBL/GenBank/DDBJ databases">
        <authorList>
            <person name="Varghese N."/>
            <person name="Submissions S."/>
        </authorList>
    </citation>
    <scope>NUCLEOTIDE SEQUENCE [LARGE SCALE GENOMIC DNA]</scope>
    <source>
        <strain evidence="3">DSM 44232</strain>
    </source>
</reference>
<dbReference type="AlphaFoldDB" id="A0A1I6E2H1"/>
<name>A0A1I6E2H1_9PSEU</name>
<gene>
    <name evidence="2" type="ORF">SAMN04488564_103672</name>
</gene>
<dbReference type="EMBL" id="FOYL01000003">
    <property type="protein sequence ID" value="SFR11827.1"/>
    <property type="molecule type" value="Genomic_DNA"/>
</dbReference>
<sequence length="108" mass="11811">MNERKFGIQGPVIGGNNIGTGGRARTGDVHIGHIKDVSAVLRLLDELREDLTEAQAATSTIETVDDLRAEARKPKPSKDVAEHLMDRLADRGLGERMKDLSKAFDALY</sequence>
<evidence type="ECO:0000313" key="2">
    <source>
        <dbReference type="EMBL" id="SFR11827.1"/>
    </source>
</evidence>
<accession>A0A1I6E2H1</accession>
<proteinExistence type="predicted"/>
<feature type="region of interest" description="Disordered" evidence="1">
    <location>
        <begin position="1"/>
        <end position="21"/>
    </location>
</feature>
<evidence type="ECO:0000256" key="1">
    <source>
        <dbReference type="SAM" id="MobiDB-lite"/>
    </source>
</evidence>
<keyword evidence="3" id="KW-1185">Reference proteome</keyword>
<dbReference type="OrthoDB" id="3698784at2"/>
<organism evidence="2 3">
    <name type="scientific">Lentzea waywayandensis</name>
    <dbReference type="NCBI Taxonomy" id="84724"/>
    <lineage>
        <taxon>Bacteria</taxon>
        <taxon>Bacillati</taxon>
        <taxon>Actinomycetota</taxon>
        <taxon>Actinomycetes</taxon>
        <taxon>Pseudonocardiales</taxon>
        <taxon>Pseudonocardiaceae</taxon>
        <taxon>Lentzea</taxon>
    </lineage>
</organism>
<dbReference type="RefSeq" id="WP_093592663.1">
    <property type="nucleotide sequence ID" value="NZ_FOYL01000003.1"/>
</dbReference>